<dbReference type="AlphaFoldDB" id="A0A7Z0KAE0"/>
<feature type="region of interest" description="Disordered" evidence="2">
    <location>
        <begin position="277"/>
        <end position="315"/>
    </location>
</feature>
<evidence type="ECO:0000259" key="3">
    <source>
        <dbReference type="SMART" id="SM00065"/>
    </source>
</evidence>
<feature type="compositionally biased region" description="Basic and acidic residues" evidence="2">
    <location>
        <begin position="300"/>
        <end position="311"/>
    </location>
</feature>
<comment type="similarity">
    <text evidence="1">Belongs to the CdaR family.</text>
</comment>
<dbReference type="InterPro" id="IPR003018">
    <property type="entry name" value="GAF"/>
</dbReference>
<dbReference type="InterPro" id="IPR025736">
    <property type="entry name" value="PucR_C-HTH_dom"/>
</dbReference>
<dbReference type="Pfam" id="PF13556">
    <property type="entry name" value="HTH_30"/>
    <property type="match status" value="1"/>
</dbReference>
<sequence length="613" mass="66952">MTDTDAARDPARRSPTEHGPSPHSSPPHISPGHGREALLRALLDTAAELSSLQDVESVLQSIVRRTRHLLRSDMAYISLNDHPSGETYIRQSDGVATTEYRTLRMPIGYGILGRVATGVAPYQTTDYLRDESIPHLDSIDEIVAGEGVLTIMGVPLLIGGRVIGALMVAERASRVFSPEEIDTADSLGKHAAVALDNAERYTRALRDAELLSRQHERSQEELVSRTQVMEFDADLLDEILRSPTDDGVLTLTARALGAPVALLSASGEQIAVAPEDAGPLLRRPPSPAQLEEAVGTRRTLHQDGEADRRDGEDGELDVTVVAVRSGDEAMGFLATQAAEDPAGRQLLDHAALHMALALQFVRAQEDAQHRQQLDVIEELLAARPISEHRLAQRLRRWHLGVHDPAWVAVLAPGKDADAVLRRLIRGLPGTRLAAPLGDQLCVIFDEQRWVEAALSRISEQGLTVRGTWSGPMSSVRALPRHHRIAQMALAAMRLGGREGLVDADDVGLVGAVVHAAEQSDARGEPIDLTVPISPLVAHDAQRGTELTRTAATYFETDRRIDRTAEALFLHRSTVKQRLQSIRRVLGEGWDRAPRHLDVHLALRAWSLAHSPED</sequence>
<dbReference type="Pfam" id="PF17853">
    <property type="entry name" value="GGDEF_2"/>
    <property type="match status" value="1"/>
</dbReference>
<dbReference type="Gene3D" id="1.10.10.2840">
    <property type="entry name" value="PucR C-terminal helix-turn-helix domain"/>
    <property type="match status" value="1"/>
</dbReference>
<dbReference type="Gene3D" id="3.30.450.40">
    <property type="match status" value="1"/>
</dbReference>
<reference evidence="4 5" key="1">
    <citation type="submission" date="2020-07" db="EMBL/GenBank/DDBJ databases">
        <title>Sequencing the genomes of 1000 actinobacteria strains.</title>
        <authorList>
            <person name="Klenk H.-P."/>
        </authorList>
    </citation>
    <scope>NUCLEOTIDE SEQUENCE [LARGE SCALE GENOMIC DNA]</scope>
    <source>
        <strain evidence="4 5">DSM 15475</strain>
    </source>
</reference>
<proteinExistence type="inferred from homology"/>
<dbReference type="RefSeq" id="WP_179542054.1">
    <property type="nucleotide sequence ID" value="NZ_BAAALL010000005.1"/>
</dbReference>
<evidence type="ECO:0000313" key="5">
    <source>
        <dbReference type="Proteomes" id="UP000535437"/>
    </source>
</evidence>
<protein>
    <submittedName>
        <fullName evidence="4">GAF domain-containing protein</fullName>
    </submittedName>
</protein>
<organism evidence="4 5">
    <name type="scientific">Nesterenkonia xinjiangensis</name>
    <dbReference type="NCBI Taxonomy" id="225327"/>
    <lineage>
        <taxon>Bacteria</taxon>
        <taxon>Bacillati</taxon>
        <taxon>Actinomycetota</taxon>
        <taxon>Actinomycetes</taxon>
        <taxon>Micrococcales</taxon>
        <taxon>Micrococcaceae</taxon>
        <taxon>Nesterenkonia</taxon>
    </lineage>
</organism>
<dbReference type="SUPFAM" id="SSF55781">
    <property type="entry name" value="GAF domain-like"/>
    <property type="match status" value="1"/>
</dbReference>
<accession>A0A7Z0KAE0</accession>
<dbReference type="InterPro" id="IPR041522">
    <property type="entry name" value="CdaR_GGDEF"/>
</dbReference>
<keyword evidence="5" id="KW-1185">Reference proteome</keyword>
<dbReference type="PANTHER" id="PTHR33744:SF1">
    <property type="entry name" value="DNA-BINDING TRANSCRIPTIONAL ACTIVATOR ADER"/>
    <property type="match status" value="1"/>
</dbReference>
<feature type="domain" description="GAF" evidence="3">
    <location>
        <begin position="54"/>
        <end position="205"/>
    </location>
</feature>
<feature type="region of interest" description="Disordered" evidence="2">
    <location>
        <begin position="1"/>
        <end position="33"/>
    </location>
</feature>
<evidence type="ECO:0000313" key="4">
    <source>
        <dbReference type="EMBL" id="NYJ78753.1"/>
    </source>
</evidence>
<dbReference type="PANTHER" id="PTHR33744">
    <property type="entry name" value="CARBOHYDRATE DIACID REGULATOR"/>
    <property type="match status" value="1"/>
</dbReference>
<dbReference type="InterPro" id="IPR042070">
    <property type="entry name" value="PucR_C-HTH_sf"/>
</dbReference>
<feature type="compositionally biased region" description="Basic and acidic residues" evidence="2">
    <location>
        <begin position="1"/>
        <end position="16"/>
    </location>
</feature>
<name>A0A7Z0KAE0_9MICC</name>
<dbReference type="InterPro" id="IPR051448">
    <property type="entry name" value="CdaR-like_regulators"/>
</dbReference>
<evidence type="ECO:0000256" key="1">
    <source>
        <dbReference type="ARBA" id="ARBA00006754"/>
    </source>
</evidence>
<gene>
    <name evidence="4" type="ORF">HNR09_002164</name>
</gene>
<comment type="caution">
    <text evidence="4">The sequence shown here is derived from an EMBL/GenBank/DDBJ whole genome shotgun (WGS) entry which is preliminary data.</text>
</comment>
<dbReference type="Pfam" id="PF13185">
    <property type="entry name" value="GAF_2"/>
    <property type="match status" value="1"/>
</dbReference>
<evidence type="ECO:0000256" key="2">
    <source>
        <dbReference type="SAM" id="MobiDB-lite"/>
    </source>
</evidence>
<dbReference type="Proteomes" id="UP000535437">
    <property type="component" value="Unassembled WGS sequence"/>
</dbReference>
<dbReference type="SMART" id="SM00065">
    <property type="entry name" value="GAF"/>
    <property type="match status" value="1"/>
</dbReference>
<dbReference type="InterPro" id="IPR029016">
    <property type="entry name" value="GAF-like_dom_sf"/>
</dbReference>
<dbReference type="EMBL" id="JACCFY010000001">
    <property type="protein sequence ID" value="NYJ78753.1"/>
    <property type="molecule type" value="Genomic_DNA"/>
</dbReference>